<evidence type="ECO:0000256" key="1">
    <source>
        <dbReference type="ARBA" id="ARBA00022443"/>
    </source>
</evidence>
<dbReference type="GO" id="GO:0046330">
    <property type="term" value="P:positive regulation of JNK cascade"/>
    <property type="evidence" value="ECO:0007669"/>
    <property type="project" value="TreeGrafter"/>
</dbReference>
<dbReference type="GO" id="GO:0032436">
    <property type="term" value="P:positive regulation of proteasomal ubiquitin-dependent protein catabolic process"/>
    <property type="evidence" value="ECO:0007669"/>
    <property type="project" value="TreeGrafter"/>
</dbReference>
<name>A0A2P4T214_BAMTH</name>
<protein>
    <recommendedName>
        <fullName evidence="4">SH3 domain-containing protein</fullName>
    </recommendedName>
</protein>
<evidence type="ECO:0000313" key="5">
    <source>
        <dbReference type="EMBL" id="POI30407.1"/>
    </source>
</evidence>
<dbReference type="SMART" id="SM00326">
    <property type="entry name" value="SH3"/>
    <property type="match status" value="2"/>
</dbReference>
<feature type="non-terminal residue" evidence="5">
    <location>
        <position position="1"/>
    </location>
</feature>
<dbReference type="CDD" id="cd11932">
    <property type="entry name" value="SH3_SH3RF2_2"/>
    <property type="match status" value="1"/>
</dbReference>
<comment type="caution">
    <text evidence="5">The sequence shown here is derived from an EMBL/GenBank/DDBJ whole genome shotgun (WGS) entry which is preliminary data.</text>
</comment>
<gene>
    <name evidence="5" type="ORF">CIB84_005843</name>
</gene>
<sequence length="549" mass="58339">QTLVGAVPALSSAARLSSVPFLVPQVPRAKALFSYRGHNPGELRFNKGDVIVLLRQLDHNWYLGELNGVSGVFPASSVQVIKQLPLPPPLCRALYNFDLRSRDKSENDDCLSFHKGDIITVISRVDGNWAEGKLGDKVGIFPVLFVEPNTTARQLLQSSKGSWPTPLRCAPLGMASPKAQGRELHKAPDARRKSLRPFSITTALNTLNRMVHAPADRPALRISSPVLISSSNPSVAAAGSEDAPRGTPAQISASYYPAPGSLRHSAAIVTLPHLQHHLSNVKPGVPDSKLPSLYASWTLSASSLSSQGSASESAQRHSRALKAALPAGHTALRRGRGCTRKNGSLQRPGQAGLQAASSLRRMPTAGLQPYPHAGSPPHSSPAIGTAEVGARPNFSHEAPPALVVRGGESRAPSVCSSVILDTTDPLAKSESGPRPPASAPPSILVKPDTSRNSSDKQVKTVRFQNHSPPPKRHSLQPSPRLPRSSTELVPPAEPPLPEGSPELLTLPSPRLGSSPLHPRRALHPRAASLELSVPLTFPVRKSYSSVSAN</sequence>
<evidence type="ECO:0000313" key="6">
    <source>
        <dbReference type="Proteomes" id="UP000237246"/>
    </source>
</evidence>
<dbReference type="InterPro" id="IPR036028">
    <property type="entry name" value="SH3-like_dom_sf"/>
</dbReference>
<dbReference type="FunFam" id="2.30.30.40:FF:000063">
    <property type="entry name" value="Putative E3 ubiquitin-protein ligase SH3RF1"/>
    <property type="match status" value="1"/>
</dbReference>
<dbReference type="GO" id="GO:0008157">
    <property type="term" value="F:protein phosphatase 1 binding"/>
    <property type="evidence" value="ECO:0007669"/>
    <property type="project" value="TreeGrafter"/>
</dbReference>
<dbReference type="Pfam" id="PF07653">
    <property type="entry name" value="SH3_2"/>
    <property type="match status" value="1"/>
</dbReference>
<dbReference type="GO" id="GO:0061630">
    <property type="term" value="F:ubiquitin protein ligase activity"/>
    <property type="evidence" value="ECO:0007669"/>
    <property type="project" value="TreeGrafter"/>
</dbReference>
<dbReference type="GO" id="GO:0043066">
    <property type="term" value="P:negative regulation of apoptotic process"/>
    <property type="evidence" value="ECO:0007669"/>
    <property type="project" value="TreeGrafter"/>
</dbReference>
<dbReference type="Pfam" id="PF00018">
    <property type="entry name" value="SH3_1"/>
    <property type="match status" value="1"/>
</dbReference>
<feature type="domain" description="SH3" evidence="4">
    <location>
        <begin position="86"/>
        <end position="151"/>
    </location>
</feature>
<dbReference type="PANTHER" id="PTHR14167">
    <property type="entry name" value="SH3 DOMAIN-CONTAINING"/>
    <property type="match status" value="1"/>
</dbReference>
<evidence type="ECO:0000259" key="4">
    <source>
        <dbReference type="PROSITE" id="PS50002"/>
    </source>
</evidence>
<dbReference type="FunFam" id="2.30.30.40:FF:000173">
    <property type="entry name" value="E3 ubiquitin-protein ligase SH3RF2 isoform X1"/>
    <property type="match status" value="1"/>
</dbReference>
<dbReference type="EMBL" id="PPHD01011969">
    <property type="protein sequence ID" value="POI30407.1"/>
    <property type="molecule type" value="Genomic_DNA"/>
</dbReference>
<feature type="domain" description="SH3" evidence="4">
    <location>
        <begin position="24"/>
        <end position="83"/>
    </location>
</feature>
<proteinExistence type="predicted"/>
<dbReference type="InterPro" id="IPR050384">
    <property type="entry name" value="Endophilin_SH3RF"/>
</dbReference>
<feature type="compositionally biased region" description="Low complexity" evidence="3">
    <location>
        <begin position="369"/>
        <end position="382"/>
    </location>
</feature>
<dbReference type="Gene3D" id="2.30.30.40">
    <property type="entry name" value="SH3 Domains"/>
    <property type="match status" value="2"/>
</dbReference>
<dbReference type="Proteomes" id="UP000237246">
    <property type="component" value="Unassembled WGS sequence"/>
</dbReference>
<feature type="compositionally biased region" description="Low complexity" evidence="3">
    <location>
        <begin position="475"/>
        <end position="490"/>
    </location>
</feature>
<reference evidence="5 6" key="1">
    <citation type="submission" date="2018-01" db="EMBL/GenBank/DDBJ databases">
        <title>Comparison of the Chinese Bamboo Partridge and Red Junglefowl genome sequences highlights the importance of demography in genome evolution.</title>
        <authorList>
            <person name="Tiley G.P."/>
            <person name="Kimball R.T."/>
            <person name="Braun E.L."/>
            <person name="Burleigh J.G."/>
        </authorList>
    </citation>
    <scope>NUCLEOTIDE SEQUENCE [LARGE SCALE GENOMIC DNA]</scope>
    <source>
        <strain evidence="5">RTK389</strain>
        <tissue evidence="5">Blood</tissue>
    </source>
</reference>
<evidence type="ECO:0000256" key="2">
    <source>
        <dbReference type="PROSITE-ProRule" id="PRU00192"/>
    </source>
</evidence>
<dbReference type="PROSITE" id="PS50002">
    <property type="entry name" value="SH3"/>
    <property type="match status" value="2"/>
</dbReference>
<keyword evidence="6" id="KW-1185">Reference proteome</keyword>
<dbReference type="PRINTS" id="PR00452">
    <property type="entry name" value="SH3DOMAIN"/>
</dbReference>
<dbReference type="PANTHER" id="PTHR14167:SF60">
    <property type="entry name" value="E3 UBIQUITIN-PROTEIN LIGASE SH3RF2"/>
    <property type="match status" value="1"/>
</dbReference>
<accession>A0A2P4T214</accession>
<dbReference type="SUPFAM" id="SSF50044">
    <property type="entry name" value="SH3-domain"/>
    <property type="match status" value="2"/>
</dbReference>
<keyword evidence="1 2" id="KW-0728">SH3 domain</keyword>
<dbReference type="PRINTS" id="PR00499">
    <property type="entry name" value="P67PHOX"/>
</dbReference>
<dbReference type="AlphaFoldDB" id="A0A2P4T214"/>
<evidence type="ECO:0000256" key="3">
    <source>
        <dbReference type="SAM" id="MobiDB-lite"/>
    </source>
</evidence>
<dbReference type="InterPro" id="IPR035794">
    <property type="entry name" value="SH3RF2_SH3_2"/>
</dbReference>
<dbReference type="InterPro" id="IPR001452">
    <property type="entry name" value="SH3_domain"/>
</dbReference>
<organism evidence="5 6">
    <name type="scientific">Bambusicola thoracicus</name>
    <name type="common">Chinese bamboo-partridge</name>
    <name type="synonym">Perdix thoracica</name>
    <dbReference type="NCBI Taxonomy" id="9083"/>
    <lineage>
        <taxon>Eukaryota</taxon>
        <taxon>Metazoa</taxon>
        <taxon>Chordata</taxon>
        <taxon>Craniata</taxon>
        <taxon>Vertebrata</taxon>
        <taxon>Euteleostomi</taxon>
        <taxon>Archelosauria</taxon>
        <taxon>Archosauria</taxon>
        <taxon>Dinosauria</taxon>
        <taxon>Saurischia</taxon>
        <taxon>Theropoda</taxon>
        <taxon>Coelurosauria</taxon>
        <taxon>Aves</taxon>
        <taxon>Neognathae</taxon>
        <taxon>Galloanserae</taxon>
        <taxon>Galliformes</taxon>
        <taxon>Phasianidae</taxon>
        <taxon>Perdicinae</taxon>
        <taxon>Bambusicola</taxon>
    </lineage>
</organism>
<feature type="region of interest" description="Disordered" evidence="3">
    <location>
        <begin position="327"/>
        <end position="394"/>
    </location>
</feature>
<dbReference type="OrthoDB" id="2163411at2759"/>
<dbReference type="GO" id="GO:0016567">
    <property type="term" value="P:protein ubiquitination"/>
    <property type="evidence" value="ECO:0007669"/>
    <property type="project" value="TreeGrafter"/>
</dbReference>
<feature type="region of interest" description="Disordered" evidence="3">
    <location>
        <begin position="424"/>
        <end position="519"/>
    </location>
</feature>
<dbReference type="GO" id="GO:0005654">
    <property type="term" value="C:nucleoplasm"/>
    <property type="evidence" value="ECO:0007669"/>
    <property type="project" value="TreeGrafter"/>
</dbReference>
<feature type="compositionally biased region" description="Low complexity" evidence="3">
    <location>
        <begin position="499"/>
        <end position="509"/>
    </location>
</feature>